<dbReference type="InterPro" id="IPR001352">
    <property type="entry name" value="RNase_HII/HIII"/>
</dbReference>
<dbReference type="EMBL" id="JAGYPG010000001">
    <property type="protein sequence ID" value="MBS4193966.1"/>
    <property type="molecule type" value="Genomic_DNA"/>
</dbReference>
<feature type="binding site" evidence="14 15">
    <location>
        <position position="79"/>
    </location>
    <ligand>
        <name>a divalent metal cation</name>
        <dbReference type="ChEBI" id="CHEBI:60240"/>
    </ligand>
</feature>
<sequence length="256" mass="28972">MEKISIKEIRKLMENVQDENDPLLIQLSTDARKGVKDLLDKWHQTKQQEKADRDHYTLMQTYEIKARTEGFHLIAGIDEVGRGPLAGPVVSAAVILQENAYIPGLNDSKKLSEKKRNELYKHIMDEAIAVGIGIISAEEIDRVNIYEATKKSMLAAVQNLKVQPDYLLLDAMKLNSIYPETSIIKGDAKSVSIAAASIVAKVTRDRMMEEYHIQYPQYGFHLHMGYGTKLHLDTLDTHGPCTIHRKSFAPIKQLFE</sequence>
<evidence type="ECO:0000256" key="9">
    <source>
        <dbReference type="ARBA" id="ARBA00022722"/>
    </source>
</evidence>
<dbReference type="FunFam" id="3.30.420.10:FF:000006">
    <property type="entry name" value="Ribonuclease HII"/>
    <property type="match status" value="1"/>
</dbReference>
<dbReference type="GO" id="GO:0043137">
    <property type="term" value="P:DNA replication, removal of RNA primer"/>
    <property type="evidence" value="ECO:0007669"/>
    <property type="project" value="TreeGrafter"/>
</dbReference>
<dbReference type="SUPFAM" id="SSF53098">
    <property type="entry name" value="Ribonuclease H-like"/>
    <property type="match status" value="1"/>
</dbReference>
<keyword evidence="8 14" id="KW-0963">Cytoplasm</keyword>
<keyword evidence="9 14" id="KW-0540">Nuclease</keyword>
<feature type="binding site" evidence="14 15">
    <location>
        <position position="170"/>
    </location>
    <ligand>
        <name>a divalent metal cation</name>
        <dbReference type="ChEBI" id="CHEBI:60240"/>
    </ligand>
</feature>
<feature type="binding site" evidence="14 15">
    <location>
        <position position="78"/>
    </location>
    <ligand>
        <name>a divalent metal cation</name>
        <dbReference type="ChEBI" id="CHEBI:60240"/>
    </ligand>
</feature>
<evidence type="ECO:0000256" key="14">
    <source>
        <dbReference type="HAMAP-Rule" id="MF_00052"/>
    </source>
</evidence>
<evidence type="ECO:0000256" key="10">
    <source>
        <dbReference type="ARBA" id="ARBA00022723"/>
    </source>
</evidence>
<dbReference type="GO" id="GO:0032299">
    <property type="term" value="C:ribonuclease H2 complex"/>
    <property type="evidence" value="ECO:0007669"/>
    <property type="project" value="TreeGrafter"/>
</dbReference>
<dbReference type="RefSeq" id="WP_213123194.1">
    <property type="nucleotide sequence ID" value="NZ_JAGYPG010000001.1"/>
</dbReference>
<dbReference type="HAMAP" id="MF_00052_B">
    <property type="entry name" value="RNase_HII_B"/>
    <property type="match status" value="1"/>
</dbReference>
<dbReference type="GO" id="GO:0003723">
    <property type="term" value="F:RNA binding"/>
    <property type="evidence" value="ECO:0007669"/>
    <property type="project" value="UniProtKB-UniRule"/>
</dbReference>
<dbReference type="Proteomes" id="UP000681414">
    <property type="component" value="Unassembled WGS sequence"/>
</dbReference>
<dbReference type="GO" id="GO:0004523">
    <property type="term" value="F:RNA-DNA hybrid ribonuclease activity"/>
    <property type="evidence" value="ECO:0007669"/>
    <property type="project" value="UniProtKB-UniRule"/>
</dbReference>
<dbReference type="NCBIfam" id="NF000594">
    <property type="entry name" value="PRK00015.1-1"/>
    <property type="match status" value="1"/>
</dbReference>
<dbReference type="AlphaFoldDB" id="A0A942TBY2"/>
<evidence type="ECO:0000256" key="3">
    <source>
        <dbReference type="ARBA" id="ARBA00004065"/>
    </source>
</evidence>
<dbReference type="PANTHER" id="PTHR10954">
    <property type="entry name" value="RIBONUCLEASE H2 SUBUNIT A"/>
    <property type="match status" value="1"/>
</dbReference>
<evidence type="ECO:0000256" key="16">
    <source>
        <dbReference type="RuleBase" id="RU003515"/>
    </source>
</evidence>
<comment type="catalytic activity">
    <reaction evidence="1 14 15 16">
        <text>Endonucleolytic cleavage to 5'-phosphomonoester.</text>
        <dbReference type="EC" id="3.1.26.4"/>
    </reaction>
</comment>
<evidence type="ECO:0000256" key="13">
    <source>
        <dbReference type="ARBA" id="ARBA00023211"/>
    </source>
</evidence>
<dbReference type="InterPro" id="IPR024567">
    <property type="entry name" value="RNase_HII/HIII_dom"/>
</dbReference>
<evidence type="ECO:0000256" key="8">
    <source>
        <dbReference type="ARBA" id="ARBA00022490"/>
    </source>
</evidence>
<keyword evidence="19" id="KW-1185">Reference proteome</keyword>
<evidence type="ECO:0000256" key="12">
    <source>
        <dbReference type="ARBA" id="ARBA00022801"/>
    </source>
</evidence>
<dbReference type="GO" id="GO:0005737">
    <property type="term" value="C:cytoplasm"/>
    <property type="evidence" value="ECO:0007669"/>
    <property type="project" value="UniProtKB-SubCell"/>
</dbReference>
<comment type="caution">
    <text evidence="18">The sequence shown here is derived from an EMBL/GenBank/DDBJ whole genome shotgun (WGS) entry which is preliminary data.</text>
</comment>
<protein>
    <recommendedName>
        <fullName evidence="7 14">Ribonuclease HII</fullName>
        <shortName evidence="14">RNase HII</shortName>
        <ecNumber evidence="6 14">3.1.26.4</ecNumber>
    </recommendedName>
</protein>
<dbReference type="EC" id="3.1.26.4" evidence="6 14"/>
<comment type="function">
    <text evidence="3 14 16">Endonuclease that specifically degrades the RNA of RNA-DNA hybrids.</text>
</comment>
<evidence type="ECO:0000256" key="11">
    <source>
        <dbReference type="ARBA" id="ARBA00022759"/>
    </source>
</evidence>
<keyword evidence="10 14" id="KW-0479">Metal-binding</keyword>
<dbReference type="InterPro" id="IPR036397">
    <property type="entry name" value="RNaseH_sf"/>
</dbReference>
<evidence type="ECO:0000256" key="6">
    <source>
        <dbReference type="ARBA" id="ARBA00012180"/>
    </source>
</evidence>
<dbReference type="PROSITE" id="PS51975">
    <property type="entry name" value="RNASE_H_2"/>
    <property type="match status" value="1"/>
</dbReference>
<dbReference type="Gene3D" id="3.30.420.10">
    <property type="entry name" value="Ribonuclease H-like superfamily/Ribonuclease H"/>
    <property type="match status" value="1"/>
</dbReference>
<comment type="cofactor">
    <cofactor evidence="2">
        <name>Mg(2+)</name>
        <dbReference type="ChEBI" id="CHEBI:18420"/>
    </cofactor>
</comment>
<evidence type="ECO:0000313" key="18">
    <source>
        <dbReference type="EMBL" id="MBS4193966.1"/>
    </source>
</evidence>
<dbReference type="Pfam" id="PF01351">
    <property type="entry name" value="RNase_HII"/>
    <property type="match status" value="1"/>
</dbReference>
<keyword evidence="11 14" id="KW-0255">Endonuclease</keyword>
<evidence type="ECO:0000256" key="15">
    <source>
        <dbReference type="PROSITE-ProRule" id="PRU01319"/>
    </source>
</evidence>
<dbReference type="InterPro" id="IPR022898">
    <property type="entry name" value="RNase_HII"/>
</dbReference>
<dbReference type="GO" id="GO:0030145">
    <property type="term" value="F:manganese ion binding"/>
    <property type="evidence" value="ECO:0007669"/>
    <property type="project" value="UniProtKB-UniRule"/>
</dbReference>
<dbReference type="InterPro" id="IPR012337">
    <property type="entry name" value="RNaseH-like_sf"/>
</dbReference>
<dbReference type="CDD" id="cd07182">
    <property type="entry name" value="RNase_HII_bacteria_HII_like"/>
    <property type="match status" value="1"/>
</dbReference>
<evidence type="ECO:0000256" key="2">
    <source>
        <dbReference type="ARBA" id="ARBA00001946"/>
    </source>
</evidence>
<comment type="cofactor">
    <cofactor evidence="14 15">
        <name>Mn(2+)</name>
        <dbReference type="ChEBI" id="CHEBI:29035"/>
    </cofactor>
    <cofactor evidence="14 15">
        <name>Mg(2+)</name>
        <dbReference type="ChEBI" id="CHEBI:18420"/>
    </cofactor>
    <text evidence="14 15">Manganese or magnesium. Binds 1 divalent metal ion per monomer in the absence of substrate. May bind a second metal ion after substrate binding.</text>
</comment>
<dbReference type="PANTHER" id="PTHR10954:SF18">
    <property type="entry name" value="RIBONUCLEASE HII"/>
    <property type="match status" value="1"/>
</dbReference>
<evidence type="ECO:0000256" key="5">
    <source>
        <dbReference type="ARBA" id="ARBA00007383"/>
    </source>
</evidence>
<evidence type="ECO:0000256" key="4">
    <source>
        <dbReference type="ARBA" id="ARBA00004496"/>
    </source>
</evidence>
<feature type="domain" description="RNase H type-2" evidence="17">
    <location>
        <begin position="72"/>
        <end position="256"/>
    </location>
</feature>
<evidence type="ECO:0000256" key="7">
    <source>
        <dbReference type="ARBA" id="ARBA00019179"/>
    </source>
</evidence>
<evidence type="ECO:0000313" key="19">
    <source>
        <dbReference type="Proteomes" id="UP000681414"/>
    </source>
</evidence>
<dbReference type="NCBIfam" id="NF000595">
    <property type="entry name" value="PRK00015.1-3"/>
    <property type="match status" value="1"/>
</dbReference>
<comment type="subcellular location">
    <subcellularLocation>
        <location evidence="4 14">Cytoplasm</location>
    </subcellularLocation>
</comment>
<dbReference type="GO" id="GO:0006298">
    <property type="term" value="P:mismatch repair"/>
    <property type="evidence" value="ECO:0007669"/>
    <property type="project" value="TreeGrafter"/>
</dbReference>
<evidence type="ECO:0000259" key="17">
    <source>
        <dbReference type="PROSITE" id="PS51975"/>
    </source>
</evidence>
<keyword evidence="12 14" id="KW-0378">Hydrolase</keyword>
<keyword evidence="13 14" id="KW-0464">Manganese</keyword>
<gene>
    <name evidence="14" type="primary">rnhB</name>
    <name evidence="18" type="ORF">KHA97_02610</name>
</gene>
<accession>A0A942TBY2</accession>
<reference evidence="18 19" key="1">
    <citation type="submission" date="2021-05" db="EMBL/GenBank/DDBJ databases">
        <title>Novel Bacillus species.</title>
        <authorList>
            <person name="Liu G."/>
        </authorList>
    </citation>
    <scope>NUCLEOTIDE SEQUENCE [LARGE SCALE GENOMIC DNA]</scope>
    <source>
        <strain evidence="19">FJAT-49780</strain>
    </source>
</reference>
<evidence type="ECO:0000256" key="1">
    <source>
        <dbReference type="ARBA" id="ARBA00000077"/>
    </source>
</evidence>
<organism evidence="18 19">
    <name type="scientific">Lederbergia citri</name>
    <dbReference type="NCBI Taxonomy" id="2833580"/>
    <lineage>
        <taxon>Bacteria</taxon>
        <taxon>Bacillati</taxon>
        <taxon>Bacillota</taxon>
        <taxon>Bacilli</taxon>
        <taxon>Bacillales</taxon>
        <taxon>Bacillaceae</taxon>
        <taxon>Lederbergia</taxon>
    </lineage>
</organism>
<proteinExistence type="inferred from homology"/>
<comment type="similarity">
    <text evidence="5 14 16">Belongs to the RNase HII family.</text>
</comment>
<name>A0A942TBY2_9BACI</name>